<accession>A0A381V9P5</accession>
<dbReference type="SMART" id="SM00650">
    <property type="entry name" value="rADc"/>
    <property type="match status" value="1"/>
</dbReference>
<evidence type="ECO:0000256" key="2">
    <source>
        <dbReference type="ARBA" id="ARBA00022679"/>
    </source>
</evidence>
<reference evidence="6" key="1">
    <citation type="submission" date="2018-05" db="EMBL/GenBank/DDBJ databases">
        <authorList>
            <person name="Lanie J.A."/>
            <person name="Ng W.-L."/>
            <person name="Kazmierczak K.M."/>
            <person name="Andrzejewski T.M."/>
            <person name="Davidsen T.M."/>
            <person name="Wayne K.J."/>
            <person name="Tettelin H."/>
            <person name="Glass J.I."/>
            <person name="Rusch D."/>
            <person name="Podicherti R."/>
            <person name="Tsui H.-C.T."/>
            <person name="Winkler M.E."/>
        </authorList>
    </citation>
    <scope>NUCLEOTIDE SEQUENCE</scope>
</reference>
<dbReference type="Pfam" id="PF00398">
    <property type="entry name" value="RrnaAD"/>
    <property type="match status" value="1"/>
</dbReference>
<dbReference type="InterPro" id="IPR029063">
    <property type="entry name" value="SAM-dependent_MTases_sf"/>
</dbReference>
<dbReference type="GO" id="GO:0000179">
    <property type="term" value="F:rRNA (adenine-N6,N6-)-dimethyltransferase activity"/>
    <property type="evidence" value="ECO:0007669"/>
    <property type="project" value="InterPro"/>
</dbReference>
<keyword evidence="3" id="KW-0949">S-adenosyl-L-methionine</keyword>
<evidence type="ECO:0000259" key="5">
    <source>
        <dbReference type="SMART" id="SM00650"/>
    </source>
</evidence>
<dbReference type="InterPro" id="IPR020598">
    <property type="entry name" value="rRNA_Ade_methylase_Trfase_N"/>
</dbReference>
<proteinExistence type="predicted"/>
<sequence length="191" mass="22813">MIIIEKDNKLYELLLKKYTNINNVEIFNIDAFDYDYSVHKDAKIISNLPYNISTKLIIKLLCDYKIISEMLFMVQKEVAYKMDYNKNSKNNKLKLIVEATSNFKIIHNLSNKVFYPKPKVQSSIIKIIPKNNIDINLQKLLLFSKEIFKNKRKKIKNIFRSDLMDKKFKKLIDKRAEDLKTNELLYLFNEF</sequence>
<keyword evidence="2" id="KW-0808">Transferase</keyword>
<evidence type="ECO:0000256" key="4">
    <source>
        <dbReference type="ARBA" id="ARBA00022884"/>
    </source>
</evidence>
<name>A0A381V9P5_9ZZZZ</name>
<dbReference type="PANTHER" id="PTHR11727:SF7">
    <property type="entry name" value="DIMETHYLADENOSINE TRANSFERASE-RELATED"/>
    <property type="match status" value="1"/>
</dbReference>
<dbReference type="EMBL" id="UINC01008221">
    <property type="protein sequence ID" value="SVA37040.1"/>
    <property type="molecule type" value="Genomic_DNA"/>
</dbReference>
<keyword evidence="4" id="KW-0694">RNA-binding</keyword>
<feature type="domain" description="Ribosomal RNA adenine methylase transferase N-terminal" evidence="5">
    <location>
        <begin position="2"/>
        <end position="131"/>
    </location>
</feature>
<dbReference type="PROSITE" id="PS51689">
    <property type="entry name" value="SAM_RNA_A_N6_MT"/>
    <property type="match status" value="1"/>
</dbReference>
<dbReference type="Gene3D" id="3.40.50.150">
    <property type="entry name" value="Vaccinia Virus protein VP39"/>
    <property type="match status" value="1"/>
</dbReference>
<dbReference type="GO" id="GO:0003723">
    <property type="term" value="F:RNA binding"/>
    <property type="evidence" value="ECO:0007669"/>
    <property type="project" value="UniProtKB-KW"/>
</dbReference>
<dbReference type="AlphaFoldDB" id="A0A381V9P5"/>
<dbReference type="PANTHER" id="PTHR11727">
    <property type="entry name" value="DIMETHYLADENOSINE TRANSFERASE"/>
    <property type="match status" value="1"/>
</dbReference>
<keyword evidence="1" id="KW-0489">Methyltransferase</keyword>
<evidence type="ECO:0000256" key="1">
    <source>
        <dbReference type="ARBA" id="ARBA00022603"/>
    </source>
</evidence>
<evidence type="ECO:0000256" key="3">
    <source>
        <dbReference type="ARBA" id="ARBA00022691"/>
    </source>
</evidence>
<organism evidence="6">
    <name type="scientific">marine metagenome</name>
    <dbReference type="NCBI Taxonomy" id="408172"/>
    <lineage>
        <taxon>unclassified sequences</taxon>
        <taxon>metagenomes</taxon>
        <taxon>ecological metagenomes</taxon>
    </lineage>
</organism>
<gene>
    <name evidence="6" type="ORF">METZ01_LOCUS89894</name>
</gene>
<dbReference type="InterPro" id="IPR001737">
    <property type="entry name" value="KsgA/Erm"/>
</dbReference>
<evidence type="ECO:0000313" key="6">
    <source>
        <dbReference type="EMBL" id="SVA37040.1"/>
    </source>
</evidence>
<protein>
    <recommendedName>
        <fullName evidence="5">Ribosomal RNA adenine methylase transferase N-terminal domain-containing protein</fullName>
    </recommendedName>
</protein>
<dbReference type="SUPFAM" id="SSF53335">
    <property type="entry name" value="S-adenosyl-L-methionine-dependent methyltransferases"/>
    <property type="match status" value="1"/>
</dbReference>